<name>A0A7X4Y480_9BACT</name>
<evidence type="ECO:0000256" key="1">
    <source>
        <dbReference type="SAM" id="SignalP"/>
    </source>
</evidence>
<feature type="signal peptide" evidence="1">
    <location>
        <begin position="1"/>
        <end position="22"/>
    </location>
</feature>
<keyword evidence="1" id="KW-0732">Signal</keyword>
<reference evidence="2 3" key="1">
    <citation type="submission" date="2020-01" db="EMBL/GenBank/DDBJ databases">
        <title>The draft genome sequence of Corallococcus exiguus DSM 14696.</title>
        <authorList>
            <person name="Zhang X."/>
            <person name="Zhu H."/>
        </authorList>
    </citation>
    <scope>NUCLEOTIDE SEQUENCE [LARGE SCALE GENOMIC DNA]</scope>
    <source>
        <strain evidence="2 3">DSM 14696</strain>
    </source>
</reference>
<gene>
    <name evidence="2" type="ORF">GTZ93_00395</name>
</gene>
<evidence type="ECO:0008006" key="4">
    <source>
        <dbReference type="Google" id="ProtNLM"/>
    </source>
</evidence>
<comment type="caution">
    <text evidence="2">The sequence shown here is derived from an EMBL/GenBank/DDBJ whole genome shotgun (WGS) entry which is preliminary data.</text>
</comment>
<accession>A0A7X4Y480</accession>
<dbReference type="Proteomes" id="UP000537825">
    <property type="component" value="Unassembled WGS sequence"/>
</dbReference>
<sequence>MARMLMSSVVMVALFTAAPAPKSQPLTWKVTGSDVTFEMSSKDLRALRGGKEVFGLLSRKKGFLEDLKPDPEETRDMSDWEAYHSFKVLSVVGPWASYEESSSGYTGGAHPYAHSGYVTWDVTKEHGAFNLLDVFPEKDVLQALKSDSFVKEHIDDAKAFNDAKTVKALMEILKPGEDCVGFNSSGLDNVKRSVAFHHVEGDKVAVRIAFNYDNESCRGNMFVVGVLLPIPEALKPALERARTRQEGFLMKDARSAKAPSLSFEWEGADAKKP</sequence>
<organism evidence="2 3">
    <name type="scientific">Corallococcus exiguus</name>
    <dbReference type="NCBI Taxonomy" id="83462"/>
    <lineage>
        <taxon>Bacteria</taxon>
        <taxon>Pseudomonadati</taxon>
        <taxon>Myxococcota</taxon>
        <taxon>Myxococcia</taxon>
        <taxon>Myxococcales</taxon>
        <taxon>Cystobacterineae</taxon>
        <taxon>Myxococcaceae</taxon>
        <taxon>Corallococcus</taxon>
    </lineage>
</organism>
<dbReference type="Gene3D" id="3.30.565.40">
    <property type="entry name" value="Fervidobacterium nodosum Rt17-B1 like"/>
    <property type="match status" value="1"/>
</dbReference>
<keyword evidence="3" id="KW-1185">Reference proteome</keyword>
<dbReference type="EMBL" id="JAAAPK010000001">
    <property type="protein sequence ID" value="NBC38271.1"/>
    <property type="molecule type" value="Genomic_DNA"/>
</dbReference>
<evidence type="ECO:0000313" key="2">
    <source>
        <dbReference type="EMBL" id="NBC38271.1"/>
    </source>
</evidence>
<dbReference type="AlphaFoldDB" id="A0A7X4Y480"/>
<evidence type="ECO:0000313" key="3">
    <source>
        <dbReference type="Proteomes" id="UP000537825"/>
    </source>
</evidence>
<proteinExistence type="predicted"/>
<feature type="chain" id="PRO_5030535788" description="DUF3298 domain-containing protein" evidence="1">
    <location>
        <begin position="23"/>
        <end position="273"/>
    </location>
</feature>
<protein>
    <recommendedName>
        <fullName evidence="4">DUF3298 domain-containing protein</fullName>
    </recommendedName>
</protein>